<reference evidence="4" key="2">
    <citation type="journal article" date="2021" name="PeerJ">
        <title>Extensive microbial diversity within the chicken gut microbiome revealed by metagenomics and culture.</title>
        <authorList>
            <person name="Gilroy R."/>
            <person name="Ravi A."/>
            <person name="Getino M."/>
            <person name="Pursley I."/>
            <person name="Horton D.L."/>
            <person name="Alikhan N.F."/>
            <person name="Baker D."/>
            <person name="Gharbi K."/>
            <person name="Hall N."/>
            <person name="Watson M."/>
            <person name="Adriaenssens E.M."/>
            <person name="Foster-Nyarko E."/>
            <person name="Jarju S."/>
            <person name="Secka A."/>
            <person name="Antonio M."/>
            <person name="Oren A."/>
            <person name="Chaudhuri R.R."/>
            <person name="La Ragione R."/>
            <person name="Hildebrand F."/>
            <person name="Pallen M.J."/>
        </authorList>
    </citation>
    <scope>NUCLEOTIDE SEQUENCE</scope>
    <source>
        <strain evidence="4">11687</strain>
    </source>
</reference>
<dbReference type="Gene3D" id="3.30.1310.10">
    <property type="entry name" value="Nucleoid-associated protein YbaB-like domain"/>
    <property type="match status" value="1"/>
</dbReference>
<dbReference type="Proteomes" id="UP000824081">
    <property type="component" value="Unassembled WGS sequence"/>
</dbReference>
<dbReference type="NCBIfam" id="TIGR00103">
    <property type="entry name" value="DNA_YbaB_EbfC"/>
    <property type="match status" value="1"/>
</dbReference>
<accession>A0A9D1SGU0</accession>
<reference evidence="4" key="1">
    <citation type="submission" date="2020-10" db="EMBL/GenBank/DDBJ databases">
        <authorList>
            <person name="Gilroy R."/>
        </authorList>
    </citation>
    <scope>NUCLEOTIDE SEQUENCE</scope>
    <source>
        <strain evidence="4">11687</strain>
    </source>
</reference>
<dbReference type="InterPro" id="IPR004401">
    <property type="entry name" value="YbaB/EbfC"/>
</dbReference>
<keyword evidence="3" id="KW-0175">Coiled coil</keyword>
<keyword evidence="2" id="KW-0963">Cytoplasm</keyword>
<dbReference type="PANTHER" id="PTHR33449">
    <property type="entry name" value="NUCLEOID-ASSOCIATED PROTEIN YBAB"/>
    <property type="match status" value="1"/>
</dbReference>
<comment type="caution">
    <text evidence="4">The sequence shown here is derived from an EMBL/GenBank/DDBJ whole genome shotgun (WGS) entry which is preliminary data.</text>
</comment>
<dbReference type="AlphaFoldDB" id="A0A9D1SGU0"/>
<feature type="coiled-coil region" evidence="3">
    <location>
        <begin position="14"/>
        <end position="44"/>
    </location>
</feature>
<dbReference type="HAMAP" id="MF_00274">
    <property type="entry name" value="DNA_YbaB_EbfC"/>
    <property type="match status" value="1"/>
</dbReference>
<comment type="subunit">
    <text evidence="2">Homodimer.</text>
</comment>
<dbReference type="SUPFAM" id="SSF82607">
    <property type="entry name" value="YbaB-like"/>
    <property type="match status" value="1"/>
</dbReference>
<evidence type="ECO:0000256" key="3">
    <source>
        <dbReference type="SAM" id="Coils"/>
    </source>
</evidence>
<proteinExistence type="inferred from homology"/>
<evidence type="ECO:0000313" key="4">
    <source>
        <dbReference type="EMBL" id="HIU59646.1"/>
    </source>
</evidence>
<evidence type="ECO:0000256" key="1">
    <source>
        <dbReference type="ARBA" id="ARBA00023125"/>
    </source>
</evidence>
<organism evidence="4 5">
    <name type="scientific">Candidatus Scatosoma pullistercoris</name>
    <dbReference type="NCBI Taxonomy" id="2840934"/>
    <lineage>
        <taxon>Bacteria</taxon>
        <taxon>Bacillati</taxon>
        <taxon>Bacillota</taxon>
        <taxon>Clostridia</taxon>
        <taxon>Candidatus Scatosoma</taxon>
    </lineage>
</organism>
<keyword evidence="1 2" id="KW-0238">DNA-binding</keyword>
<comment type="function">
    <text evidence="2">Binds to DNA and alters its conformation. May be involved in regulation of gene expression, nucleoid organization and DNA protection.</text>
</comment>
<dbReference type="PIRSF" id="PIRSF004555">
    <property type="entry name" value="UCP004555"/>
    <property type="match status" value="1"/>
</dbReference>
<dbReference type="PANTHER" id="PTHR33449:SF1">
    <property type="entry name" value="NUCLEOID-ASSOCIATED PROTEIN YBAB"/>
    <property type="match status" value="1"/>
</dbReference>
<dbReference type="GO" id="GO:0005829">
    <property type="term" value="C:cytosol"/>
    <property type="evidence" value="ECO:0007669"/>
    <property type="project" value="TreeGrafter"/>
</dbReference>
<protein>
    <recommendedName>
        <fullName evidence="2">Nucleoid-associated protein IAC57_06020</fullName>
    </recommendedName>
</protein>
<evidence type="ECO:0000313" key="5">
    <source>
        <dbReference type="Proteomes" id="UP000824081"/>
    </source>
</evidence>
<comment type="subcellular location">
    <subcellularLocation>
        <location evidence="2">Cytoplasm</location>
        <location evidence="2">Nucleoid</location>
    </subcellularLocation>
</comment>
<dbReference type="GO" id="GO:0043590">
    <property type="term" value="C:bacterial nucleoid"/>
    <property type="evidence" value="ECO:0007669"/>
    <property type="project" value="UniProtKB-UniRule"/>
</dbReference>
<dbReference type="EMBL" id="DVMZ01000166">
    <property type="protein sequence ID" value="HIU59646.1"/>
    <property type="molecule type" value="Genomic_DNA"/>
</dbReference>
<comment type="similarity">
    <text evidence="2">Belongs to the YbaB/EbfC family.</text>
</comment>
<evidence type="ECO:0000256" key="2">
    <source>
        <dbReference type="HAMAP-Rule" id="MF_00274"/>
    </source>
</evidence>
<dbReference type="GO" id="GO:0003677">
    <property type="term" value="F:DNA binding"/>
    <property type="evidence" value="ECO:0007669"/>
    <property type="project" value="UniProtKB-UniRule"/>
</dbReference>
<dbReference type="Pfam" id="PF02575">
    <property type="entry name" value="YbaB_DNA_bd"/>
    <property type="match status" value="1"/>
</dbReference>
<name>A0A9D1SGU0_9FIRM</name>
<gene>
    <name evidence="4" type="ORF">IAC57_06020</name>
</gene>
<sequence length="116" mass="12788">MRRKGIMAGFKGGNGNMQNLMRQAQKMQEEMEKTAELLDDWEIVGTSAGEAVVVYMNAKKIINGIELDESVVDPTDVEMLEDLIMAAINDGYSKADKVYEEKMGKYGNMGSLGGMI</sequence>
<dbReference type="InterPro" id="IPR036894">
    <property type="entry name" value="YbaB-like_sf"/>
</dbReference>